<dbReference type="EMBL" id="VSSQ01026448">
    <property type="protein sequence ID" value="MPM75167.1"/>
    <property type="molecule type" value="Genomic_DNA"/>
</dbReference>
<reference evidence="1" key="1">
    <citation type="submission" date="2019-08" db="EMBL/GenBank/DDBJ databases">
        <authorList>
            <person name="Kucharzyk K."/>
            <person name="Murdoch R.W."/>
            <person name="Higgins S."/>
            <person name="Loffler F."/>
        </authorList>
    </citation>
    <scope>NUCLEOTIDE SEQUENCE</scope>
</reference>
<gene>
    <name evidence="1" type="ORF">SDC9_122158</name>
</gene>
<comment type="caution">
    <text evidence="1">The sequence shown here is derived from an EMBL/GenBank/DDBJ whole genome shotgun (WGS) entry which is preliminary data.</text>
</comment>
<evidence type="ECO:0000313" key="1">
    <source>
        <dbReference type="EMBL" id="MPM75167.1"/>
    </source>
</evidence>
<sequence length="72" mass="8176">MDVAQFGIPVADREILRFEQRFAAFGGQFFHVHIQDAPSDETMICVTPDIVSRKCAKRSCKTGFRVYVNPVK</sequence>
<organism evidence="1">
    <name type="scientific">bioreactor metagenome</name>
    <dbReference type="NCBI Taxonomy" id="1076179"/>
    <lineage>
        <taxon>unclassified sequences</taxon>
        <taxon>metagenomes</taxon>
        <taxon>ecological metagenomes</taxon>
    </lineage>
</organism>
<name>A0A645CDZ0_9ZZZZ</name>
<dbReference type="AlphaFoldDB" id="A0A645CDZ0"/>
<proteinExistence type="predicted"/>
<accession>A0A645CDZ0</accession>
<protein>
    <submittedName>
        <fullName evidence="1">Uncharacterized protein</fullName>
    </submittedName>
</protein>